<dbReference type="EMBL" id="GDQN01011256">
    <property type="protein sequence ID" value="JAT79798.1"/>
    <property type="molecule type" value="Transcribed_RNA"/>
</dbReference>
<feature type="non-terminal residue" evidence="1">
    <location>
        <position position="1"/>
    </location>
</feature>
<name>A0A1E1VYJ8_PECGO</name>
<sequence length="103" mass="11432">STGAPATAKRAVLLVAMGVFQDVLKALEQDLDPVPVLLDGMNRLNCVTFTQLRVLHWNAEGVLLREQNVDVALISETKLRGADRLKIPNFFVYRKDELGDLEA</sequence>
<evidence type="ECO:0000313" key="1">
    <source>
        <dbReference type="EMBL" id="JAT79798.1"/>
    </source>
</evidence>
<proteinExistence type="predicted"/>
<accession>A0A1E1VYJ8</accession>
<protein>
    <submittedName>
        <fullName evidence="1">Uncharacterized protein</fullName>
    </submittedName>
</protein>
<gene>
    <name evidence="1" type="ORF">g.2543</name>
</gene>
<organism evidence="1">
    <name type="scientific">Pectinophora gossypiella</name>
    <name type="common">Cotton pink bollworm</name>
    <name type="synonym">Depressaria gossypiella</name>
    <dbReference type="NCBI Taxonomy" id="13191"/>
    <lineage>
        <taxon>Eukaryota</taxon>
        <taxon>Metazoa</taxon>
        <taxon>Ecdysozoa</taxon>
        <taxon>Arthropoda</taxon>
        <taxon>Hexapoda</taxon>
        <taxon>Insecta</taxon>
        <taxon>Pterygota</taxon>
        <taxon>Neoptera</taxon>
        <taxon>Endopterygota</taxon>
        <taxon>Lepidoptera</taxon>
        <taxon>Glossata</taxon>
        <taxon>Ditrysia</taxon>
        <taxon>Gelechioidea</taxon>
        <taxon>Gelechiidae</taxon>
        <taxon>Apatetrinae</taxon>
        <taxon>Pectinophora</taxon>
    </lineage>
</organism>
<dbReference type="AlphaFoldDB" id="A0A1E1VYJ8"/>
<reference evidence="1" key="1">
    <citation type="submission" date="2015-09" db="EMBL/GenBank/DDBJ databases">
        <title>De novo assembly of Pectinophora gossypiella (Pink Bollworm) gut transcriptome.</title>
        <authorList>
            <person name="Tassone E.E."/>
        </authorList>
    </citation>
    <scope>NUCLEOTIDE SEQUENCE</scope>
</reference>